<comment type="caution">
    <text evidence="1">The sequence shown here is derived from an EMBL/GenBank/DDBJ whole genome shotgun (WGS) entry which is preliminary data.</text>
</comment>
<reference evidence="1 2" key="1">
    <citation type="submission" date="2016-04" db="EMBL/GenBank/DDBJ databases">
        <authorList>
            <person name="Evans L.H."/>
            <person name="Alamgir A."/>
            <person name="Owens N."/>
            <person name="Weber N.D."/>
            <person name="Virtaneva K."/>
            <person name="Barbian K."/>
            <person name="Babar A."/>
            <person name="Rosenke K."/>
        </authorList>
    </citation>
    <scope>NUCLEOTIDE SEQUENCE [LARGE SCALE GENOMIC DNA]</scope>
    <source>
        <strain evidence="1 2">CCM 8644</strain>
    </source>
</reference>
<evidence type="ECO:0000313" key="2">
    <source>
        <dbReference type="Proteomes" id="UP000078459"/>
    </source>
</evidence>
<reference evidence="1 2" key="2">
    <citation type="submission" date="2016-06" db="EMBL/GenBank/DDBJ databases">
        <title>Pedobacter psychrophilus sp. nov., isolated from Antarctic fragmentary rock.</title>
        <authorList>
            <person name="Svec P."/>
        </authorList>
    </citation>
    <scope>NUCLEOTIDE SEQUENCE [LARGE SCALE GENOMIC DNA]</scope>
    <source>
        <strain evidence="1 2">CCM 8644</strain>
    </source>
</reference>
<sequence>MVRCDIGSASNAISAQIFKTLAEIMTDFTEYYHLEKYIRGKVNRNFHQDGFINAEDFFCIVIWKANRAKSKIAKLLLKFEPDLELCCKNLTSKLFKAELPKERLEILIKEYGFRLPMASAILSILYPKEFSVYDYRVCEILTQFADLINLTAFENIWKGYNSYLKAVNECTNPDLNLTQKDHYLWGKSFYNQLQLNIKSNFKQKL</sequence>
<proteinExistence type="predicted"/>
<accession>A0A179DR42</accession>
<organism evidence="1 2">
    <name type="scientific">Pedobacter psychrophilus</name>
    <dbReference type="NCBI Taxonomy" id="1826909"/>
    <lineage>
        <taxon>Bacteria</taxon>
        <taxon>Pseudomonadati</taxon>
        <taxon>Bacteroidota</taxon>
        <taxon>Sphingobacteriia</taxon>
        <taxon>Sphingobacteriales</taxon>
        <taxon>Sphingobacteriaceae</taxon>
        <taxon>Pedobacter</taxon>
    </lineage>
</organism>
<dbReference type="STRING" id="1826909.A5893_17110"/>
<gene>
    <name evidence="1" type="ORF">A5893_17110</name>
</gene>
<dbReference type="Proteomes" id="UP000078459">
    <property type="component" value="Unassembled WGS sequence"/>
</dbReference>
<dbReference type="EMBL" id="LWHJ01000002">
    <property type="protein sequence ID" value="OAQ43535.1"/>
    <property type="molecule type" value="Genomic_DNA"/>
</dbReference>
<name>A0A179DR42_9SPHI</name>
<dbReference type="AlphaFoldDB" id="A0A179DR42"/>
<evidence type="ECO:0000313" key="1">
    <source>
        <dbReference type="EMBL" id="OAQ43535.1"/>
    </source>
</evidence>
<protein>
    <submittedName>
        <fullName evidence="1">Uncharacterized protein</fullName>
    </submittedName>
</protein>
<keyword evidence="2" id="KW-1185">Reference proteome</keyword>